<dbReference type="EMBL" id="JAHESD010000067">
    <property type="protein sequence ID" value="MBT1705768.1"/>
    <property type="molecule type" value="Genomic_DNA"/>
</dbReference>
<sequence>MQAVLIFSIAVFAFVNKAKAQGDVDPEQMIGFSCYASGLLTEPVNRFNNLISKKKYKQISKALDSSNSAERFLAVVTLEHLDSLGVYKLLPNEKMFIAQIKLSTEEVSVCSGCTYFAVLPLKDLFTPQMRSFSQWWLDHTITDLIRQKK</sequence>
<name>A0ABS5VWH0_9BACT</name>
<comment type="caution">
    <text evidence="1">The sequence shown here is derived from an EMBL/GenBank/DDBJ whole genome shotgun (WGS) entry which is preliminary data.</text>
</comment>
<reference evidence="1 2" key="1">
    <citation type="submission" date="2021-05" db="EMBL/GenBank/DDBJ databases">
        <title>A Polyphasic approach of four new species of the genus Ohtaekwangia: Ohtaekwangia histidinii sp. nov., Ohtaekwangia cretensis sp. nov., Ohtaekwangia indiensis sp. nov., Ohtaekwangia reichenbachii sp. nov. from diverse environment.</title>
        <authorList>
            <person name="Octaviana S."/>
        </authorList>
    </citation>
    <scope>NUCLEOTIDE SEQUENCE [LARGE SCALE GENOMIC DNA]</scope>
    <source>
        <strain evidence="1 2">PWU20</strain>
    </source>
</reference>
<dbReference type="Proteomes" id="UP000772618">
    <property type="component" value="Unassembled WGS sequence"/>
</dbReference>
<evidence type="ECO:0008006" key="3">
    <source>
        <dbReference type="Google" id="ProtNLM"/>
    </source>
</evidence>
<evidence type="ECO:0000313" key="2">
    <source>
        <dbReference type="Proteomes" id="UP000772618"/>
    </source>
</evidence>
<gene>
    <name evidence="1" type="ORF">KK060_20930</name>
</gene>
<protein>
    <recommendedName>
        <fullName evidence="3">DUF4359 domain-containing protein</fullName>
    </recommendedName>
</protein>
<keyword evidence="2" id="KW-1185">Reference proteome</keyword>
<proteinExistence type="predicted"/>
<evidence type="ECO:0000313" key="1">
    <source>
        <dbReference type="EMBL" id="MBT1705768.1"/>
    </source>
</evidence>
<accession>A0ABS5VWH0</accession>
<dbReference type="RefSeq" id="WP_254155884.1">
    <property type="nucleotide sequence ID" value="NZ_JAHESD010000067.1"/>
</dbReference>
<organism evidence="1 2">
    <name type="scientific">Chryseosolibacter indicus</name>
    <dbReference type="NCBI Taxonomy" id="2782351"/>
    <lineage>
        <taxon>Bacteria</taxon>
        <taxon>Pseudomonadati</taxon>
        <taxon>Bacteroidota</taxon>
        <taxon>Cytophagia</taxon>
        <taxon>Cytophagales</taxon>
        <taxon>Chryseotaleaceae</taxon>
        <taxon>Chryseosolibacter</taxon>
    </lineage>
</organism>